<feature type="region of interest" description="Disordered" evidence="5">
    <location>
        <begin position="1"/>
        <end position="92"/>
    </location>
</feature>
<feature type="domain" description="RING-type" evidence="6">
    <location>
        <begin position="109"/>
        <end position="149"/>
    </location>
</feature>
<evidence type="ECO:0000256" key="3">
    <source>
        <dbReference type="ARBA" id="ARBA00022833"/>
    </source>
</evidence>
<sequence>MPAQKRPLPPPSPPSDHPLPAPDDPAPPSSPPTASEPPTQNQEPGLEDGGGGDGQEGEEKEPAEASQERDDYDSRTAGSRSSDDEDDEEAEKPEFIVVKLADIRKEVQCPICLGIIRKTRTVMECLHRFCRECIDKSMRLGNNECPACRTHCASRRSLRDDPNYDALIAALYPDIDKYEAEELAFHEDEKSRNKKIQAYIAETFRRQSEALGRRRSTSKATTAFGRKPQGSYRNHLRGRGRSIGGDNTVAGSDQEDEEANGNDGTKDSSSADEPSPERRPKRCKRWGVPRSSPARTAVSADVGSEDNEDFEVNRDPLRTSPLRAGKEMLAWGKNGTRSQTRHTSGSNGRLVKGGRMAKLVDYLRNLEEVDDEFDVHVNLVPFEDENMPNLEQPYLSCPSTFPIKNLCQFIALQISVEAEEVEIYARNPQNETLAVRSSSPINTTPNDASIGLQILDGQESLATLYAPFTSDRGELVRCLDGHINYEFLIFVNAKIHNFVYQVLVYRRKIHN</sequence>
<evidence type="ECO:0000313" key="7">
    <source>
        <dbReference type="EMBL" id="WOK99734.1"/>
    </source>
</evidence>
<keyword evidence="2 4" id="KW-0863">Zinc-finger</keyword>
<dbReference type="GO" id="GO:0008270">
    <property type="term" value="F:zinc ion binding"/>
    <property type="evidence" value="ECO:0007669"/>
    <property type="project" value="UniProtKB-KW"/>
</dbReference>
<accession>A0AAQ3K2E8</accession>
<dbReference type="InterPro" id="IPR001841">
    <property type="entry name" value="Znf_RING"/>
</dbReference>
<dbReference type="PROSITE" id="PS50089">
    <property type="entry name" value="ZF_RING_2"/>
    <property type="match status" value="1"/>
</dbReference>
<evidence type="ECO:0000256" key="2">
    <source>
        <dbReference type="ARBA" id="ARBA00022771"/>
    </source>
</evidence>
<feature type="compositionally biased region" description="Pro residues" evidence="5">
    <location>
        <begin position="7"/>
        <end position="35"/>
    </location>
</feature>
<dbReference type="PANTHER" id="PTHR46537">
    <property type="entry name" value="OS11G0578200 PROTEIN"/>
    <property type="match status" value="1"/>
</dbReference>
<dbReference type="EMBL" id="CP136891">
    <property type="protein sequence ID" value="WOK99734.1"/>
    <property type="molecule type" value="Genomic_DNA"/>
</dbReference>
<feature type="compositionally biased region" description="Basic and acidic residues" evidence="5">
    <location>
        <begin position="60"/>
        <end position="74"/>
    </location>
</feature>
<dbReference type="InterPro" id="IPR017907">
    <property type="entry name" value="Znf_RING_CS"/>
</dbReference>
<dbReference type="PANTHER" id="PTHR46537:SF3">
    <property type="entry name" value="E3 UBIQUITIN-PROTEIN LIGASE RING1A"/>
    <property type="match status" value="1"/>
</dbReference>
<name>A0AAQ3K2E8_9LILI</name>
<reference evidence="7 8" key="1">
    <citation type="submission" date="2023-10" db="EMBL/GenBank/DDBJ databases">
        <title>Chromosome-scale genome assembly provides insights into flower coloration mechanisms of Canna indica.</title>
        <authorList>
            <person name="Li C."/>
        </authorList>
    </citation>
    <scope>NUCLEOTIDE SEQUENCE [LARGE SCALE GENOMIC DNA]</scope>
    <source>
        <tissue evidence="7">Flower</tissue>
    </source>
</reference>
<feature type="region of interest" description="Disordered" evidence="5">
    <location>
        <begin position="207"/>
        <end position="318"/>
    </location>
</feature>
<proteinExistence type="predicted"/>
<keyword evidence="3" id="KW-0862">Zinc</keyword>
<gene>
    <name evidence="7" type="ORF">Cni_G08446</name>
</gene>
<dbReference type="Gene3D" id="3.30.40.10">
    <property type="entry name" value="Zinc/RING finger domain, C3HC4 (zinc finger)"/>
    <property type="match status" value="1"/>
</dbReference>
<dbReference type="Pfam" id="PF13923">
    <property type="entry name" value="zf-C3HC4_2"/>
    <property type="match status" value="1"/>
</dbReference>
<dbReference type="Proteomes" id="UP001327560">
    <property type="component" value="Chromosome 2"/>
</dbReference>
<dbReference type="InterPro" id="IPR013083">
    <property type="entry name" value="Znf_RING/FYVE/PHD"/>
</dbReference>
<dbReference type="SUPFAM" id="SSF57850">
    <property type="entry name" value="RING/U-box"/>
    <property type="match status" value="1"/>
</dbReference>
<evidence type="ECO:0000256" key="5">
    <source>
        <dbReference type="SAM" id="MobiDB-lite"/>
    </source>
</evidence>
<dbReference type="AlphaFoldDB" id="A0AAQ3K2E8"/>
<keyword evidence="8" id="KW-1185">Reference proteome</keyword>
<keyword evidence="1" id="KW-0479">Metal-binding</keyword>
<evidence type="ECO:0000256" key="4">
    <source>
        <dbReference type="PROSITE-ProRule" id="PRU00175"/>
    </source>
</evidence>
<protein>
    <submittedName>
        <fullName evidence="7">E3 ubiquitin-protein ligase</fullName>
    </submittedName>
</protein>
<dbReference type="SMART" id="SM00184">
    <property type="entry name" value="RING"/>
    <property type="match status" value="1"/>
</dbReference>
<dbReference type="InterPro" id="IPR044592">
    <property type="entry name" value="RING1A/B"/>
</dbReference>
<organism evidence="7 8">
    <name type="scientific">Canna indica</name>
    <name type="common">Indian-shot</name>
    <dbReference type="NCBI Taxonomy" id="4628"/>
    <lineage>
        <taxon>Eukaryota</taxon>
        <taxon>Viridiplantae</taxon>
        <taxon>Streptophyta</taxon>
        <taxon>Embryophyta</taxon>
        <taxon>Tracheophyta</taxon>
        <taxon>Spermatophyta</taxon>
        <taxon>Magnoliopsida</taxon>
        <taxon>Liliopsida</taxon>
        <taxon>Zingiberales</taxon>
        <taxon>Cannaceae</taxon>
        <taxon>Canna</taxon>
    </lineage>
</organism>
<evidence type="ECO:0000313" key="8">
    <source>
        <dbReference type="Proteomes" id="UP001327560"/>
    </source>
</evidence>
<dbReference type="CDD" id="cd16531">
    <property type="entry name" value="RING-HC_RING1-like"/>
    <property type="match status" value="1"/>
</dbReference>
<evidence type="ECO:0000256" key="1">
    <source>
        <dbReference type="ARBA" id="ARBA00022723"/>
    </source>
</evidence>
<dbReference type="PROSITE" id="PS00518">
    <property type="entry name" value="ZF_RING_1"/>
    <property type="match status" value="1"/>
</dbReference>
<evidence type="ECO:0000259" key="6">
    <source>
        <dbReference type="PROSITE" id="PS50089"/>
    </source>
</evidence>